<dbReference type="Proteomes" id="UP000032552">
    <property type="component" value="Unassembled WGS sequence"/>
</dbReference>
<feature type="transmembrane region" description="Helical" evidence="1">
    <location>
        <begin position="57"/>
        <end position="81"/>
    </location>
</feature>
<evidence type="ECO:0000256" key="1">
    <source>
        <dbReference type="SAM" id="Phobius"/>
    </source>
</evidence>
<dbReference type="AlphaFoldDB" id="A0A0C9QEL8"/>
<reference evidence="3" key="1">
    <citation type="submission" date="2014-05" db="EMBL/GenBank/DDBJ databases">
        <title>Whole genome sequencing of Lactobacillus casei NRIC0644.</title>
        <authorList>
            <person name="Atarashi H."/>
            <person name="Yoshida Y."/>
            <person name="Fujimura S."/>
            <person name="Tanaka N."/>
            <person name="Shiwa Y."/>
            <person name="Yoshikawa H."/>
            <person name="Okada S."/>
            <person name="Nakagawa J."/>
        </authorList>
    </citation>
    <scope>NUCLEOTIDE SEQUENCE [LARGE SCALE GENOMIC DNA]</scope>
    <source>
        <strain evidence="3">NRIC0644</strain>
    </source>
</reference>
<dbReference type="RefSeq" id="WP_003662286.1">
    <property type="nucleotide sequence ID" value="NZ_BAYM01000096.1"/>
</dbReference>
<feature type="transmembrane region" description="Helical" evidence="1">
    <location>
        <begin position="6"/>
        <end position="25"/>
    </location>
</feature>
<keyword evidence="1" id="KW-1133">Transmembrane helix</keyword>
<gene>
    <name evidence="2" type="ORF">LC0644_1662</name>
</gene>
<keyword evidence="1" id="KW-0812">Transmembrane</keyword>
<accession>A0A0C9QEL8</accession>
<feature type="transmembrane region" description="Helical" evidence="1">
    <location>
        <begin position="88"/>
        <end position="105"/>
    </location>
</feature>
<keyword evidence="1" id="KW-0472">Membrane</keyword>
<organism evidence="2 3">
    <name type="scientific">Lacticaseibacillus paracasei NRIC 0644</name>
    <dbReference type="NCBI Taxonomy" id="1435038"/>
    <lineage>
        <taxon>Bacteria</taxon>
        <taxon>Bacillati</taxon>
        <taxon>Bacillota</taxon>
        <taxon>Bacilli</taxon>
        <taxon>Lactobacillales</taxon>
        <taxon>Lactobacillaceae</taxon>
        <taxon>Lacticaseibacillus</taxon>
    </lineage>
</organism>
<evidence type="ECO:0000313" key="2">
    <source>
        <dbReference type="EMBL" id="GAN37073.1"/>
    </source>
</evidence>
<sequence>MAVISIRVAIGVYGFLMLLTAWQAWQKKQGDVRLDQLTALAAALVMTAAIIPDKFSALTVLLIGLLALSTVTWFNGVAVYGKPHVNHHIIRLLVHLVLFGLAVWLF</sequence>
<protein>
    <submittedName>
        <fullName evidence="2">Uncharacterized protein</fullName>
    </submittedName>
</protein>
<name>A0A0C9QEL8_LACPA</name>
<proteinExistence type="predicted"/>
<dbReference type="EMBL" id="BAYM01000096">
    <property type="protein sequence ID" value="GAN37073.1"/>
    <property type="molecule type" value="Genomic_DNA"/>
</dbReference>
<evidence type="ECO:0000313" key="3">
    <source>
        <dbReference type="Proteomes" id="UP000032552"/>
    </source>
</evidence>
<comment type="caution">
    <text evidence="2">The sequence shown here is derived from an EMBL/GenBank/DDBJ whole genome shotgun (WGS) entry which is preliminary data.</text>
</comment>